<comment type="caution">
    <text evidence="3">The sequence shown here is derived from an EMBL/GenBank/DDBJ whole genome shotgun (WGS) entry which is preliminary data.</text>
</comment>
<dbReference type="Pfam" id="PF16486">
    <property type="entry name" value="ArgoN"/>
    <property type="match status" value="1"/>
</dbReference>
<dbReference type="InterPro" id="IPR032474">
    <property type="entry name" value="Argonaute_N"/>
</dbReference>
<feature type="region of interest" description="Disordered" evidence="1">
    <location>
        <begin position="393"/>
        <end position="427"/>
    </location>
</feature>
<protein>
    <recommendedName>
        <fullName evidence="2">Argonaute linker 1 domain-containing protein</fullName>
    </recommendedName>
</protein>
<feature type="compositionally biased region" description="Low complexity" evidence="1">
    <location>
        <begin position="417"/>
        <end position="427"/>
    </location>
</feature>
<dbReference type="EMBL" id="JBANMG010000007">
    <property type="protein sequence ID" value="KAK6950713.1"/>
    <property type="molecule type" value="Genomic_DNA"/>
</dbReference>
<dbReference type="InterPro" id="IPR036085">
    <property type="entry name" value="PAZ_dom_sf"/>
</dbReference>
<organism evidence="3 4">
    <name type="scientific">Daldinia eschscholtzii</name>
    <dbReference type="NCBI Taxonomy" id="292717"/>
    <lineage>
        <taxon>Eukaryota</taxon>
        <taxon>Fungi</taxon>
        <taxon>Dikarya</taxon>
        <taxon>Ascomycota</taxon>
        <taxon>Pezizomycotina</taxon>
        <taxon>Sordariomycetes</taxon>
        <taxon>Xylariomycetidae</taxon>
        <taxon>Xylariales</taxon>
        <taxon>Hypoxylaceae</taxon>
        <taxon>Daldinia</taxon>
    </lineage>
</organism>
<dbReference type="PANTHER" id="PTHR22891">
    <property type="entry name" value="EUKARYOTIC TRANSLATION INITIATION FACTOR 2C"/>
    <property type="match status" value="1"/>
</dbReference>
<evidence type="ECO:0000313" key="3">
    <source>
        <dbReference type="EMBL" id="KAK6950713.1"/>
    </source>
</evidence>
<feature type="compositionally biased region" description="Gly residues" evidence="1">
    <location>
        <begin position="10"/>
        <end position="48"/>
    </location>
</feature>
<evidence type="ECO:0000259" key="2">
    <source>
        <dbReference type="SMART" id="SM01163"/>
    </source>
</evidence>
<accession>A0AAX6ME29</accession>
<feature type="region of interest" description="Disordered" evidence="1">
    <location>
        <begin position="1"/>
        <end position="48"/>
    </location>
</feature>
<gene>
    <name evidence="3" type="ORF">Daesc_007238</name>
</gene>
<keyword evidence="4" id="KW-1185">Reference proteome</keyword>
<dbReference type="SMART" id="SM01163">
    <property type="entry name" value="DUF1785"/>
    <property type="match status" value="1"/>
</dbReference>
<dbReference type="Pfam" id="PF08699">
    <property type="entry name" value="ArgoL1"/>
    <property type="match status" value="1"/>
</dbReference>
<proteinExistence type="predicted"/>
<dbReference type="Proteomes" id="UP001369815">
    <property type="component" value="Unassembled WGS sequence"/>
</dbReference>
<evidence type="ECO:0000256" key="1">
    <source>
        <dbReference type="SAM" id="MobiDB-lite"/>
    </source>
</evidence>
<dbReference type="InterPro" id="IPR014811">
    <property type="entry name" value="ArgoL1"/>
</dbReference>
<feature type="domain" description="Argonaute linker 1" evidence="2">
    <location>
        <begin position="257"/>
        <end position="311"/>
    </location>
</feature>
<reference evidence="3 4" key="1">
    <citation type="journal article" date="2024" name="Front Chem Biol">
        <title>Unveiling the potential of Daldinia eschscholtzii MFLUCC 19-0629 through bioactivity and bioinformatics studies for enhanced sustainable agriculture production.</title>
        <authorList>
            <person name="Brooks S."/>
            <person name="Weaver J.A."/>
            <person name="Klomchit A."/>
            <person name="Alharthi S.A."/>
            <person name="Onlamun T."/>
            <person name="Nurani R."/>
            <person name="Vong T.K."/>
            <person name="Alberti F."/>
            <person name="Greco C."/>
        </authorList>
    </citation>
    <scope>NUCLEOTIDE SEQUENCE [LARGE SCALE GENOMIC DNA]</scope>
    <source>
        <strain evidence="3">MFLUCC 19-0629</strain>
    </source>
</reference>
<sequence>MSGRGRGDRGGGGGRGRGRGRGGGSYQGSRGGGGGGFQGGGGGSFRGYSGGGSGGSSLPAYSGLNGVPAPNPDVTRVEDAIQASKTSVGLSNLSLTDNFPCRPSYGTKGTNVVLWANYFALTVSPKLVLYRYDIAEVNPTVAGKKKVQVIRLLLETSELSAFKNDIVTDFKSTLISRQKFEDQNIVVTYRGEGEDEPPENPRQYTVKIQFTNVLSISALNDFINSTNFSDSYNDKLPTIQGINIFLNHYAKSAGNLATIGSSKTFSLSENSDTYDLGGCLVAMRGFFASVRAATARMLVNVNVSHGAFYPEGPLDQLITKFGSYRGLVKLERFLKTIRVKTTHLKERRNKSGKVIERTKTIWGLANKNDGYNSPHPPIVKSYGAGAKDVQFWLEEKPSSKPTSDTTPAGKKKGGKGPKPQGKPAATGGKYISVYDHFLTSKFTDCLK</sequence>
<name>A0AAX6ME29_9PEZI</name>
<dbReference type="SUPFAM" id="SSF101690">
    <property type="entry name" value="PAZ domain"/>
    <property type="match status" value="1"/>
</dbReference>
<dbReference type="AlphaFoldDB" id="A0AAX6ME29"/>
<evidence type="ECO:0000313" key="4">
    <source>
        <dbReference type="Proteomes" id="UP001369815"/>
    </source>
</evidence>